<evidence type="ECO:0000313" key="6">
    <source>
        <dbReference type="EMBL" id="RDU71933.1"/>
    </source>
</evidence>
<dbReference type="EMBL" id="NXLW01000009">
    <property type="protein sequence ID" value="RDU71933.1"/>
    <property type="molecule type" value="Genomic_DNA"/>
</dbReference>
<evidence type="ECO:0000256" key="4">
    <source>
        <dbReference type="SAM" id="Coils"/>
    </source>
</evidence>
<dbReference type="PROSITE" id="PS50005">
    <property type="entry name" value="TPR"/>
    <property type="match status" value="1"/>
</dbReference>
<keyword evidence="1" id="KW-0677">Repeat</keyword>
<keyword evidence="4" id="KW-0175">Coiled coil</keyword>
<dbReference type="InterPro" id="IPR019734">
    <property type="entry name" value="TPR_rpt"/>
</dbReference>
<dbReference type="AlphaFoldDB" id="A0A3D8J3D9"/>
<dbReference type="Proteomes" id="UP000256424">
    <property type="component" value="Unassembled WGS sequence"/>
</dbReference>
<dbReference type="Pfam" id="PF13174">
    <property type="entry name" value="TPR_6"/>
    <property type="match status" value="1"/>
</dbReference>
<name>A0A3D8J3D9_9HELI</name>
<keyword evidence="7" id="KW-1185">Reference proteome</keyword>
<evidence type="ECO:0000313" key="7">
    <source>
        <dbReference type="Proteomes" id="UP000256424"/>
    </source>
</evidence>
<dbReference type="OrthoDB" id="5338882at2"/>
<reference evidence="6 7" key="1">
    <citation type="submission" date="2018-04" db="EMBL/GenBank/DDBJ databases">
        <title>Novel Campyloabacter and Helicobacter Species and Strains.</title>
        <authorList>
            <person name="Mannion A.J."/>
            <person name="Shen Z."/>
            <person name="Fox J.G."/>
        </authorList>
    </citation>
    <scope>NUCLEOTIDE SEQUENCE [LARGE SCALE GENOMIC DNA]</scope>
    <source>
        <strain evidence="6 7">MIT 97-5075</strain>
    </source>
</reference>
<feature type="region of interest" description="Disordered" evidence="5">
    <location>
        <begin position="174"/>
        <end position="201"/>
    </location>
</feature>
<feature type="coiled-coil region" evidence="4">
    <location>
        <begin position="122"/>
        <end position="174"/>
    </location>
</feature>
<accession>A0A3D8J3D9</accession>
<gene>
    <name evidence="6" type="ORF">CQA66_05575</name>
</gene>
<feature type="compositionally biased region" description="Polar residues" evidence="5">
    <location>
        <begin position="174"/>
        <end position="188"/>
    </location>
</feature>
<sequence length="314" mass="35988">MNIIRYWIFFIFSIIVIPNLYAEPSAFELQSGATKKDMRDLKDLADFTRSVISDFHTKIANLEQAIEGLKTVYEGVSLTSRQDSLLLKTQIDKIANMQDTLESLLLSQKSKSKLTEKLELQVATNTQNIAQINQKIDKLSEAFLQANEEILKQIEVLSQQALALQTSIQAIQNQPAVNPPTHDSTPTPEQKHNFSDNNSDNLKEAKKLLKTKNLDDAKAYFEYLISKNYAVAESNYYLGEIYYAHKQYNDALPYYKTSVSLDSKATYMPILLWHTAWSFKYLNDTENYKKFLQTLVTLFPESEQGRKAKDILSK</sequence>
<comment type="caution">
    <text evidence="6">The sequence shown here is derived from an EMBL/GenBank/DDBJ whole genome shotgun (WGS) entry which is preliminary data.</text>
</comment>
<evidence type="ECO:0000256" key="2">
    <source>
        <dbReference type="ARBA" id="ARBA00022803"/>
    </source>
</evidence>
<evidence type="ECO:0000256" key="5">
    <source>
        <dbReference type="SAM" id="MobiDB-lite"/>
    </source>
</evidence>
<organism evidence="6 7">
    <name type="scientific">Helicobacter aurati</name>
    <dbReference type="NCBI Taxonomy" id="137778"/>
    <lineage>
        <taxon>Bacteria</taxon>
        <taxon>Pseudomonadati</taxon>
        <taxon>Campylobacterota</taxon>
        <taxon>Epsilonproteobacteria</taxon>
        <taxon>Campylobacterales</taxon>
        <taxon>Helicobacteraceae</taxon>
        <taxon>Helicobacter</taxon>
    </lineage>
</organism>
<protein>
    <submittedName>
        <fullName evidence="6">Tetratricopeptide repeat protein</fullName>
    </submittedName>
</protein>
<dbReference type="RefSeq" id="WP_104762877.1">
    <property type="nucleotide sequence ID" value="NZ_FZPM01000011.1"/>
</dbReference>
<evidence type="ECO:0000256" key="3">
    <source>
        <dbReference type="PROSITE-ProRule" id="PRU00339"/>
    </source>
</evidence>
<proteinExistence type="predicted"/>
<dbReference type="SUPFAM" id="SSF48452">
    <property type="entry name" value="TPR-like"/>
    <property type="match status" value="1"/>
</dbReference>
<dbReference type="InterPro" id="IPR013105">
    <property type="entry name" value="TPR_2"/>
</dbReference>
<feature type="repeat" description="TPR" evidence="3">
    <location>
        <begin position="232"/>
        <end position="265"/>
    </location>
</feature>
<dbReference type="Pfam" id="PF07719">
    <property type="entry name" value="TPR_2"/>
    <property type="match status" value="1"/>
</dbReference>
<dbReference type="Gene3D" id="1.25.40.10">
    <property type="entry name" value="Tetratricopeptide repeat domain"/>
    <property type="match status" value="1"/>
</dbReference>
<keyword evidence="2 3" id="KW-0802">TPR repeat</keyword>
<dbReference type="InterPro" id="IPR011990">
    <property type="entry name" value="TPR-like_helical_dom_sf"/>
</dbReference>
<evidence type="ECO:0000256" key="1">
    <source>
        <dbReference type="ARBA" id="ARBA00022737"/>
    </source>
</evidence>